<gene>
    <name evidence="1" type="ORF">V6250_16375</name>
</gene>
<sequence length="102" mass="11637">MNKEKLILQSWLTKIENDRPPLCMRAWFNPALWLMLALVILILLQLGENKEISTIVVVACSSLLGLVIGFISSLQASLKQWPYIKKHINTESIKSRMSELNT</sequence>
<name>A0ACC6R7D9_9GAMM</name>
<proteinExistence type="predicted"/>
<dbReference type="EMBL" id="JBAKAX010000021">
    <property type="protein sequence ID" value="MEL0605750.1"/>
    <property type="molecule type" value="Genomic_DNA"/>
</dbReference>
<evidence type="ECO:0000313" key="1">
    <source>
        <dbReference type="EMBL" id="MEL0605750.1"/>
    </source>
</evidence>
<comment type="caution">
    <text evidence="1">The sequence shown here is derived from an EMBL/GenBank/DDBJ whole genome shotgun (WGS) entry which is preliminary data.</text>
</comment>
<accession>A0ACC6R7D9</accession>
<protein>
    <submittedName>
        <fullName evidence="1">Uncharacterized protein</fullName>
    </submittedName>
</protein>
<evidence type="ECO:0000313" key="2">
    <source>
        <dbReference type="Proteomes" id="UP001374952"/>
    </source>
</evidence>
<keyword evidence="2" id="KW-1185">Reference proteome</keyword>
<organism evidence="1 2">
    <name type="scientific">Pseudoalteromonas undina</name>
    <dbReference type="NCBI Taxonomy" id="43660"/>
    <lineage>
        <taxon>Bacteria</taxon>
        <taxon>Pseudomonadati</taxon>
        <taxon>Pseudomonadota</taxon>
        <taxon>Gammaproteobacteria</taxon>
        <taxon>Alteromonadales</taxon>
        <taxon>Pseudoalteromonadaceae</taxon>
        <taxon>Pseudoalteromonas</taxon>
    </lineage>
</organism>
<dbReference type="Proteomes" id="UP001374952">
    <property type="component" value="Unassembled WGS sequence"/>
</dbReference>
<reference evidence="1" key="1">
    <citation type="submission" date="2024-02" db="EMBL/GenBank/DDBJ databases">
        <title>Bacteria isolated from the canopy kelp, Nereocystis luetkeana.</title>
        <authorList>
            <person name="Pfister C.A."/>
            <person name="Younker I.T."/>
            <person name="Light S.H."/>
        </authorList>
    </citation>
    <scope>NUCLEOTIDE SEQUENCE</scope>
    <source>
        <strain evidence="1">TN.2.01</strain>
    </source>
</reference>